<gene>
    <name evidence="2" type="primary">LOC104249102</name>
</gene>
<proteinExistence type="predicted"/>
<organism evidence="1 2">
    <name type="scientific">Nicotiana sylvestris</name>
    <name type="common">Wood tobacco</name>
    <name type="synonym">South American tobacco</name>
    <dbReference type="NCBI Taxonomy" id="4096"/>
    <lineage>
        <taxon>Eukaryota</taxon>
        <taxon>Viridiplantae</taxon>
        <taxon>Streptophyta</taxon>
        <taxon>Embryophyta</taxon>
        <taxon>Tracheophyta</taxon>
        <taxon>Spermatophyta</taxon>
        <taxon>Magnoliopsida</taxon>
        <taxon>eudicotyledons</taxon>
        <taxon>Gunneridae</taxon>
        <taxon>Pentapetalae</taxon>
        <taxon>asterids</taxon>
        <taxon>lamiids</taxon>
        <taxon>Solanales</taxon>
        <taxon>Solanaceae</taxon>
        <taxon>Nicotianoideae</taxon>
        <taxon>Nicotianeae</taxon>
        <taxon>Nicotiana</taxon>
    </lineage>
</organism>
<name>A0A1U7YKY1_NICSY</name>
<dbReference type="RefSeq" id="XP_009803783.1">
    <property type="nucleotide sequence ID" value="XM_009805481.1"/>
</dbReference>
<protein>
    <submittedName>
        <fullName evidence="2">Uncharacterized protein LOC104249102</fullName>
    </submittedName>
</protein>
<feature type="non-terminal residue" evidence="2">
    <location>
        <position position="93"/>
    </location>
</feature>
<evidence type="ECO:0000313" key="2">
    <source>
        <dbReference type="RefSeq" id="XP_009803783.1"/>
    </source>
</evidence>
<dbReference type="Proteomes" id="UP000189701">
    <property type="component" value="Unplaced"/>
</dbReference>
<reference evidence="2" key="2">
    <citation type="submission" date="2025-08" db="UniProtKB">
        <authorList>
            <consortium name="RefSeq"/>
        </authorList>
    </citation>
    <scope>IDENTIFICATION</scope>
    <source>
        <tissue evidence="2">Leaf</tissue>
    </source>
</reference>
<dbReference type="AlphaFoldDB" id="A0A1U7YKY1"/>
<evidence type="ECO:0000313" key="1">
    <source>
        <dbReference type="Proteomes" id="UP000189701"/>
    </source>
</evidence>
<accession>A0A1U7YKY1</accession>
<sequence length="93" mass="10733">MREIGYWASQGLTLAVQHNLTPIQVEIDAKETFVEPPLFVSKIWDKDKLGVSTTRLLPHCTYVLQVQPAVCEIRSYSLLFLHIILKLIWLNQL</sequence>
<keyword evidence="1" id="KW-1185">Reference proteome</keyword>
<reference evidence="1" key="1">
    <citation type="journal article" date="2013" name="Genome Biol.">
        <title>Reference genomes and transcriptomes of Nicotiana sylvestris and Nicotiana tomentosiformis.</title>
        <authorList>
            <person name="Sierro N."/>
            <person name="Battey J.N."/>
            <person name="Ouadi S."/>
            <person name="Bovet L."/>
            <person name="Goepfert S."/>
            <person name="Bakaher N."/>
            <person name="Peitsch M.C."/>
            <person name="Ivanov N.V."/>
        </authorList>
    </citation>
    <scope>NUCLEOTIDE SEQUENCE [LARGE SCALE GENOMIC DNA]</scope>
</reference>